<feature type="compositionally biased region" description="Basic and acidic residues" evidence="1">
    <location>
        <begin position="53"/>
        <end position="66"/>
    </location>
</feature>
<proteinExistence type="predicted"/>
<dbReference type="OrthoDB" id="10618278at2759"/>
<keyword evidence="2" id="KW-0812">Transmembrane</keyword>
<keyword evidence="2" id="KW-0472">Membrane</keyword>
<name>C1FGS6_MICCC</name>
<evidence type="ECO:0000313" key="4">
    <source>
        <dbReference type="Proteomes" id="UP000002009"/>
    </source>
</evidence>
<accession>C1FGS6</accession>
<organism evidence="3 4">
    <name type="scientific">Micromonas commoda (strain RCC299 / NOUM17 / CCMP2709)</name>
    <name type="common">Picoplanktonic green alga</name>
    <dbReference type="NCBI Taxonomy" id="296587"/>
    <lineage>
        <taxon>Eukaryota</taxon>
        <taxon>Viridiplantae</taxon>
        <taxon>Chlorophyta</taxon>
        <taxon>Mamiellophyceae</taxon>
        <taxon>Mamiellales</taxon>
        <taxon>Mamiellaceae</taxon>
        <taxon>Micromonas</taxon>
    </lineage>
</organism>
<feature type="compositionally biased region" description="Basic residues" evidence="1">
    <location>
        <begin position="26"/>
        <end position="36"/>
    </location>
</feature>
<dbReference type="AlphaFoldDB" id="C1FGS6"/>
<dbReference type="RefSeq" id="XP_002508336.1">
    <property type="nucleotide sequence ID" value="XM_002508290.1"/>
</dbReference>
<feature type="region of interest" description="Disordered" evidence="1">
    <location>
        <begin position="112"/>
        <end position="147"/>
    </location>
</feature>
<dbReference type="Proteomes" id="UP000002009">
    <property type="component" value="Chromosome 8"/>
</dbReference>
<feature type="transmembrane region" description="Helical" evidence="2">
    <location>
        <begin position="153"/>
        <end position="172"/>
    </location>
</feature>
<feature type="compositionally biased region" description="Low complexity" evidence="1">
    <location>
        <begin position="37"/>
        <end position="52"/>
    </location>
</feature>
<evidence type="ECO:0000256" key="1">
    <source>
        <dbReference type="SAM" id="MobiDB-lite"/>
    </source>
</evidence>
<protein>
    <submittedName>
        <fullName evidence="3">Uncharacterized protein</fullName>
    </submittedName>
</protein>
<keyword evidence="2" id="KW-1133">Transmembrane helix</keyword>
<gene>
    <name evidence="3" type="ORF">MICPUN_60981</name>
</gene>
<dbReference type="GeneID" id="8245690"/>
<dbReference type="OMA" id="RSTHYPT"/>
<dbReference type="KEGG" id="mis:MICPUN_60981"/>
<dbReference type="InParanoid" id="C1FGS6"/>
<dbReference type="EMBL" id="CP001575">
    <property type="protein sequence ID" value="ACO69594.1"/>
    <property type="molecule type" value="Genomic_DNA"/>
</dbReference>
<reference evidence="3 4" key="1">
    <citation type="journal article" date="2009" name="Science">
        <title>Green evolution and dynamic adaptations revealed by genomes of the marine picoeukaryotes Micromonas.</title>
        <authorList>
            <person name="Worden A.Z."/>
            <person name="Lee J.H."/>
            <person name="Mock T."/>
            <person name="Rouze P."/>
            <person name="Simmons M.P."/>
            <person name="Aerts A.L."/>
            <person name="Allen A.E."/>
            <person name="Cuvelier M.L."/>
            <person name="Derelle E."/>
            <person name="Everett M.V."/>
            <person name="Foulon E."/>
            <person name="Grimwood J."/>
            <person name="Gundlach H."/>
            <person name="Henrissat B."/>
            <person name="Napoli C."/>
            <person name="McDonald S.M."/>
            <person name="Parker M.S."/>
            <person name="Rombauts S."/>
            <person name="Salamov A."/>
            <person name="Von Dassow P."/>
            <person name="Badger J.H."/>
            <person name="Coutinho P.M."/>
            <person name="Demir E."/>
            <person name="Dubchak I."/>
            <person name="Gentemann C."/>
            <person name="Eikrem W."/>
            <person name="Gready J.E."/>
            <person name="John U."/>
            <person name="Lanier W."/>
            <person name="Lindquist E.A."/>
            <person name="Lucas S."/>
            <person name="Mayer K.F."/>
            <person name="Moreau H."/>
            <person name="Not F."/>
            <person name="Otillar R."/>
            <person name="Panaud O."/>
            <person name="Pangilinan J."/>
            <person name="Paulsen I."/>
            <person name="Piegu B."/>
            <person name="Poliakov A."/>
            <person name="Robbens S."/>
            <person name="Schmutz J."/>
            <person name="Toulza E."/>
            <person name="Wyss T."/>
            <person name="Zelensky A."/>
            <person name="Zhou K."/>
            <person name="Armbrust E.V."/>
            <person name="Bhattacharya D."/>
            <person name="Goodenough U.W."/>
            <person name="Van de Peer Y."/>
            <person name="Grigoriev I.V."/>
        </authorList>
    </citation>
    <scope>NUCLEOTIDE SEQUENCE [LARGE SCALE GENOMIC DNA]</scope>
    <source>
        <strain evidence="4">RCC299 / NOUM17</strain>
    </source>
</reference>
<feature type="region of interest" description="Disordered" evidence="1">
    <location>
        <begin position="1"/>
        <end position="77"/>
    </location>
</feature>
<keyword evidence="4" id="KW-1185">Reference proteome</keyword>
<evidence type="ECO:0000313" key="3">
    <source>
        <dbReference type="EMBL" id="ACO69594.1"/>
    </source>
</evidence>
<feature type="compositionally biased region" description="Low complexity" evidence="1">
    <location>
        <begin position="1"/>
        <end position="20"/>
    </location>
</feature>
<evidence type="ECO:0000256" key="2">
    <source>
        <dbReference type="SAM" id="Phobius"/>
    </source>
</evidence>
<sequence length="246" mass="26583">MSALARASTRASTSGRSSPAPISPPRRAHGNARLPRRPTASSSSSRSVALAAARDESPIRDGDDAAPKTPTLREASKKFSEDFWDEVGKSRGGVPMLRRMNEQLDEERDALMRGDADPSRASSTTGDTPSTDPDARDASTTETEDVARQSEGFWTRCTVGGLLIAVVFWWWGLTGMHWPTVRWVLTHPNALLWSGDLGWSVAREVGLRLGASALRCGVAWCAMRSHWRVMFALGVFASACPTAGAT</sequence>
<feature type="compositionally biased region" description="Low complexity" evidence="1">
    <location>
        <begin position="122"/>
        <end position="132"/>
    </location>
</feature>